<keyword evidence="3 6" id="KW-0418">Kinase</keyword>
<dbReference type="CDD" id="cd17793">
    <property type="entry name" value="HipA"/>
    <property type="match status" value="1"/>
</dbReference>
<sequence length="423" mass="46715">MSRILDVYLHESLAGTLEQSPEGTLHFTYDLNYLQGTGPAISVSMQLREQRYDDPIARPFFSGLLPDERARRRLAAALGVSERNAFGLLEIIGGECAGALSLVPQGQSLPEFLIEETEALSPQQLAEVLHILRDRPLLGGEQGVRLSLAGAQDKLAVAVQDNQITLPRDGRPTTHILKPFIEGLDGTVENELFCMTLARRLGFNVPKVSKGVAGDTPYILIERYDRLHQPDGTIRKLHQEDFCQALSVAPELKYEQEGGPGVEQAHSLIQAQTRQPAADRLTFQRMLIYHYLVGNADAHAKNYALLYNEETPDLAPLYDVICTTAYPRLAKKMAMKIGGRDKADTLLLKNWQSLVPQTKGAQRLLSTELNKLASKIGPAAQALIDELAQEGITHAVLPRVHKIVRTRSRLLQEQTKNGAGTLI</sequence>
<dbReference type="InterPro" id="IPR017508">
    <property type="entry name" value="HipA_N1"/>
</dbReference>
<dbReference type="GO" id="GO:0004674">
    <property type="term" value="F:protein serine/threonine kinase activity"/>
    <property type="evidence" value="ECO:0007669"/>
    <property type="project" value="UniProtKB-EC"/>
</dbReference>
<evidence type="ECO:0000256" key="2">
    <source>
        <dbReference type="ARBA" id="ARBA00022679"/>
    </source>
</evidence>
<dbReference type="PATRIC" id="fig|989403.3.peg.4030"/>
<feature type="domain" description="HipA N-terminal subdomain 1" evidence="5">
    <location>
        <begin position="5"/>
        <end position="102"/>
    </location>
</feature>
<gene>
    <name evidence="6" type="primary">hipA</name>
    <name evidence="6" type="ORF">PsAD2_03714</name>
</gene>
<proteinExistence type="inferred from homology"/>
<dbReference type="Pfam" id="PF13657">
    <property type="entry name" value="Couple_hipA"/>
    <property type="match status" value="1"/>
</dbReference>
<evidence type="ECO:0000256" key="1">
    <source>
        <dbReference type="ARBA" id="ARBA00010164"/>
    </source>
</evidence>
<evidence type="ECO:0000313" key="6">
    <source>
        <dbReference type="EMBL" id="KZL15332.1"/>
    </source>
</evidence>
<comment type="caution">
    <text evidence="6">The sequence shown here is derived from an EMBL/GenBank/DDBJ whole genome shotgun (WGS) entry which is preliminary data.</text>
</comment>
<keyword evidence="2 6" id="KW-0808">Transferase</keyword>
<evidence type="ECO:0000259" key="5">
    <source>
        <dbReference type="Pfam" id="PF13657"/>
    </source>
</evidence>
<organism evidence="6 7">
    <name type="scientific">Pseudovibrio axinellae</name>
    <dbReference type="NCBI Taxonomy" id="989403"/>
    <lineage>
        <taxon>Bacteria</taxon>
        <taxon>Pseudomonadati</taxon>
        <taxon>Pseudomonadota</taxon>
        <taxon>Alphaproteobacteria</taxon>
        <taxon>Hyphomicrobiales</taxon>
        <taxon>Stappiaceae</taxon>
        <taxon>Pseudovibrio</taxon>
    </lineage>
</organism>
<keyword evidence="7" id="KW-1185">Reference proteome</keyword>
<dbReference type="EC" id="2.7.11.1" evidence="6"/>
<dbReference type="NCBIfam" id="TIGR03071">
    <property type="entry name" value="couple_hipA"/>
    <property type="match status" value="1"/>
</dbReference>
<accession>A0A165VRJ2</accession>
<feature type="domain" description="HipA-like C-terminal" evidence="4">
    <location>
        <begin position="146"/>
        <end position="359"/>
    </location>
</feature>
<dbReference type="InterPro" id="IPR052028">
    <property type="entry name" value="HipA_Ser/Thr_kinase"/>
</dbReference>
<dbReference type="STRING" id="989403.SAMN05421798_1328"/>
<evidence type="ECO:0000259" key="4">
    <source>
        <dbReference type="Pfam" id="PF07804"/>
    </source>
</evidence>
<dbReference type="PANTHER" id="PTHR37419">
    <property type="entry name" value="SERINE/THREONINE-PROTEIN KINASE TOXIN HIPA"/>
    <property type="match status" value="1"/>
</dbReference>
<dbReference type="PANTHER" id="PTHR37419:SF1">
    <property type="entry name" value="SERINE_THREONINE-PROTEIN KINASE TOXIN HIPA"/>
    <property type="match status" value="1"/>
</dbReference>
<dbReference type="OrthoDB" id="9805913at2"/>
<evidence type="ECO:0000256" key="3">
    <source>
        <dbReference type="ARBA" id="ARBA00022777"/>
    </source>
</evidence>
<dbReference type="EMBL" id="LMCB01000077">
    <property type="protein sequence ID" value="KZL15332.1"/>
    <property type="molecule type" value="Genomic_DNA"/>
</dbReference>
<dbReference type="Pfam" id="PF07804">
    <property type="entry name" value="HipA_C"/>
    <property type="match status" value="1"/>
</dbReference>
<reference evidence="6 7" key="1">
    <citation type="journal article" date="2016" name="Front. Microbiol.">
        <title>Comparative Genomic Analysis Reveals a Diverse Repertoire of Genes Involved in Prokaryote-Eukaryote Interactions within the Pseudovibrio Genus.</title>
        <authorList>
            <person name="Romano S."/>
            <person name="Fernandez-Guerra A."/>
            <person name="Reen F.J."/>
            <person name="Glockner F.O."/>
            <person name="Crowley S.P."/>
            <person name="O'Sullivan O."/>
            <person name="Cotter P.D."/>
            <person name="Adams C."/>
            <person name="Dobson A.D."/>
            <person name="O'Gara F."/>
        </authorList>
    </citation>
    <scope>NUCLEOTIDE SEQUENCE [LARGE SCALE GENOMIC DNA]</scope>
    <source>
        <strain evidence="6 7">Ad2</strain>
    </source>
</reference>
<dbReference type="Proteomes" id="UP000076577">
    <property type="component" value="Unassembled WGS sequence"/>
</dbReference>
<dbReference type="InterPro" id="IPR012893">
    <property type="entry name" value="HipA-like_C"/>
</dbReference>
<dbReference type="GO" id="GO:0005829">
    <property type="term" value="C:cytosol"/>
    <property type="evidence" value="ECO:0007669"/>
    <property type="project" value="TreeGrafter"/>
</dbReference>
<dbReference type="RefSeq" id="WP_068009343.1">
    <property type="nucleotide sequence ID" value="NZ_FOFM01000032.1"/>
</dbReference>
<dbReference type="Gene3D" id="1.10.1070.20">
    <property type="match status" value="1"/>
</dbReference>
<name>A0A165VRJ2_9HYPH</name>
<evidence type="ECO:0000313" key="7">
    <source>
        <dbReference type="Proteomes" id="UP000076577"/>
    </source>
</evidence>
<comment type="similarity">
    <text evidence="1">Belongs to the HipA Ser/Thr kinase family.</text>
</comment>
<dbReference type="AlphaFoldDB" id="A0A165VRJ2"/>
<protein>
    <submittedName>
        <fullName evidence="6">Serine/threonine-protein kinase HipA</fullName>
        <ecNumber evidence="6">2.7.11.1</ecNumber>
    </submittedName>
</protein>